<protein>
    <submittedName>
        <fullName evidence="2">Heterokaryon incompatibility protein</fullName>
    </submittedName>
</protein>
<name>A0A0N0V4U2_FUSLA</name>
<dbReference type="Proteomes" id="UP000037904">
    <property type="component" value="Unassembled WGS sequence"/>
</dbReference>
<evidence type="ECO:0000313" key="3">
    <source>
        <dbReference type="Proteomes" id="UP000037904"/>
    </source>
</evidence>
<organism evidence="2 3">
    <name type="scientific">Fusarium langsethiae</name>
    <dbReference type="NCBI Taxonomy" id="179993"/>
    <lineage>
        <taxon>Eukaryota</taxon>
        <taxon>Fungi</taxon>
        <taxon>Dikarya</taxon>
        <taxon>Ascomycota</taxon>
        <taxon>Pezizomycotina</taxon>
        <taxon>Sordariomycetes</taxon>
        <taxon>Hypocreomycetidae</taxon>
        <taxon>Hypocreales</taxon>
        <taxon>Nectriaceae</taxon>
        <taxon>Fusarium</taxon>
    </lineage>
</organism>
<dbReference type="PANTHER" id="PTHR33112:SF16">
    <property type="entry name" value="HETEROKARYON INCOMPATIBILITY DOMAIN-CONTAINING PROTEIN"/>
    <property type="match status" value="1"/>
</dbReference>
<accession>A0A0N0V4U2</accession>
<dbReference type="PANTHER" id="PTHR33112">
    <property type="entry name" value="DOMAIN PROTEIN, PUTATIVE-RELATED"/>
    <property type="match status" value="1"/>
</dbReference>
<evidence type="ECO:0000259" key="1">
    <source>
        <dbReference type="Pfam" id="PF06985"/>
    </source>
</evidence>
<proteinExistence type="predicted"/>
<dbReference type="InterPro" id="IPR010730">
    <property type="entry name" value="HET"/>
</dbReference>
<gene>
    <name evidence="2" type="ORF">FLAG1_11095</name>
</gene>
<dbReference type="Pfam" id="PF06985">
    <property type="entry name" value="HET"/>
    <property type="match status" value="1"/>
</dbReference>
<sequence length="741" mass="84804">MTDAPQVEYHTPDWVTSCETCKAVWQRLTNGDTFKHTINLGSYKEALPAQCPHFKPIVEALYEYSKDENGNDMSREVRIEFGTQGYAINLDETVDDCGFHWNLALVEDDSVPHHPGTARILGHEWADLAVLNTWKDTCLSSHGASCQNPLKIWHTRPAWLIDVEQKCLVPGNVQGNYVALSYTYGNHIGRLVDASILDMLQVPDALESPTLSEYVSPIIRNAIFLTTAIGERYLWADAICITHEDWESTARQLTLMGAIYANAIVTIIAADGDSLTGLTGIKGISAARQLKQSIIPFGDQKLLRMENFGLEAEYWLPYYERGWIYQEMRMSTRKIVFHEEQLHWMCQCSVWHEESAQKAQIERTPSSLVTIDSSMMILFAGFFDWSVFSLLVTRYNDMTFRYDEDALPAISGLFSILSRRFEGGFLYGIPEMMFERGLGWKPWLDSTNLERRVRSSRPQDTQLKPSGLPSWSWIGWSGNVDPGYNEATLMARGFDGLEETTPITEWYTSHSPTDPPELWRRIRSAWYEDRKSYKDFTKPSPPGWTRHKAPDKSTWNDGPHLFPDGCNEYFFKHDSMPVDEPGSEEGRGWYYPFPIKEVNESTLPDMPEQTEYLFSKTNKARLWGVQKNGEGKDALLCNSQKQEIGFLNLVNDYYRARFPKTLTDGEGGILVDLVAVCKVRTYSRTQDEVTKIWDKTLTTKDTYLVLWVEWKDGIAYRLASGHVQVNRWDELDLESISLILG</sequence>
<dbReference type="EMBL" id="JXCE01000735">
    <property type="protein sequence ID" value="KPA36155.1"/>
    <property type="molecule type" value="Genomic_DNA"/>
</dbReference>
<evidence type="ECO:0000313" key="2">
    <source>
        <dbReference type="EMBL" id="KPA36155.1"/>
    </source>
</evidence>
<feature type="domain" description="Heterokaryon incompatibility" evidence="1">
    <location>
        <begin position="177"/>
        <end position="327"/>
    </location>
</feature>
<dbReference type="AlphaFoldDB" id="A0A0N0V4U2"/>
<comment type="caution">
    <text evidence="2">The sequence shown here is derived from an EMBL/GenBank/DDBJ whole genome shotgun (WGS) entry which is preliminary data.</text>
</comment>
<keyword evidence="3" id="KW-1185">Reference proteome</keyword>
<reference evidence="2 3" key="1">
    <citation type="submission" date="2015-04" db="EMBL/GenBank/DDBJ databases">
        <title>The draft genome sequence of Fusarium langsethiae, a T-2/HT-2 mycotoxin producer.</title>
        <authorList>
            <person name="Lysoe E."/>
            <person name="Divon H.H."/>
            <person name="Terzi V."/>
            <person name="Orru L."/>
            <person name="Lamontanara A."/>
            <person name="Kolseth A.-K."/>
            <person name="Frandsen R.J."/>
            <person name="Nielsen K."/>
            <person name="Thrane U."/>
        </authorList>
    </citation>
    <scope>NUCLEOTIDE SEQUENCE [LARGE SCALE GENOMIC DNA]</scope>
    <source>
        <strain evidence="2 3">Fl201059</strain>
    </source>
</reference>